<dbReference type="NCBIfam" id="TIGR02727">
    <property type="entry name" value="MTHFS_bact"/>
    <property type="match status" value="1"/>
</dbReference>
<feature type="binding site" evidence="4">
    <location>
        <begin position="155"/>
        <end position="163"/>
    </location>
    <ligand>
        <name>ATP</name>
        <dbReference type="ChEBI" id="CHEBI:30616"/>
    </ligand>
</feature>
<dbReference type="PIRSF" id="PIRSF006806">
    <property type="entry name" value="FTHF_cligase"/>
    <property type="match status" value="1"/>
</dbReference>
<feature type="binding site" evidence="4">
    <location>
        <position position="70"/>
    </location>
    <ligand>
        <name>substrate</name>
    </ligand>
</feature>
<dbReference type="InterPro" id="IPR037171">
    <property type="entry name" value="NagB/RpiA_transferase-like"/>
</dbReference>
<dbReference type="PANTHER" id="PTHR23407:SF1">
    <property type="entry name" value="5-FORMYLTETRAHYDROFOLATE CYCLO-LIGASE"/>
    <property type="match status" value="1"/>
</dbReference>
<reference evidence="6" key="1">
    <citation type="submission" date="2021-03" db="EMBL/GenBank/DDBJ databases">
        <title>Plesiomonas shigelloides zfcc0051, isolated from zebrafish feces.</title>
        <authorList>
            <person name="Vanderhoek Z."/>
            <person name="Gaulke C."/>
        </authorList>
    </citation>
    <scope>NUCLEOTIDE SEQUENCE</scope>
    <source>
        <strain evidence="6">Zfcc0051</strain>
    </source>
</reference>
<dbReference type="Gene3D" id="3.40.50.10420">
    <property type="entry name" value="NagB/RpiA/CoA transferase-like"/>
    <property type="match status" value="1"/>
</dbReference>
<evidence type="ECO:0000256" key="4">
    <source>
        <dbReference type="PIRSR" id="PIRSR006806-1"/>
    </source>
</evidence>
<dbReference type="InterPro" id="IPR002698">
    <property type="entry name" value="FTHF_cligase"/>
</dbReference>
<accession>A0A8I2B3K8</accession>
<dbReference type="GO" id="GO:0046872">
    <property type="term" value="F:metal ion binding"/>
    <property type="evidence" value="ECO:0007669"/>
    <property type="project" value="UniProtKB-KW"/>
</dbReference>
<dbReference type="Proteomes" id="UP000664658">
    <property type="component" value="Unassembled WGS sequence"/>
</dbReference>
<comment type="similarity">
    <text evidence="1 5">Belongs to the 5-formyltetrahydrofolate cyclo-ligase family.</text>
</comment>
<gene>
    <name evidence="6" type="ORF">J2R62_12080</name>
</gene>
<sequence>MSAHSVTPNVPHALSPDPHSAALCQQLRRTVRERRRRLSAPQQHAAANALAERALQHPRFQQAQHIALYLAVDGELDTQPLIEALWQCGKQVYLPVLHPFSRGHLLFLAYRPDSPMRANRFGILEPELDLHAVCPLHQLELIATPLVAFDAHGHRLGMGGGFYDRTLAPTHHSSQPHALNRAHAARPYPIGLAHDCQQVAHIPRQIWDIPLPEILTPTRHWDWRNS</sequence>
<evidence type="ECO:0000256" key="5">
    <source>
        <dbReference type="RuleBase" id="RU361279"/>
    </source>
</evidence>
<dbReference type="Pfam" id="PF01812">
    <property type="entry name" value="5-FTHF_cyc-lig"/>
    <property type="match status" value="1"/>
</dbReference>
<evidence type="ECO:0000313" key="6">
    <source>
        <dbReference type="EMBL" id="MBO1108941.1"/>
    </source>
</evidence>
<feature type="binding site" evidence="4">
    <location>
        <position position="75"/>
    </location>
    <ligand>
        <name>substrate</name>
    </ligand>
</feature>
<evidence type="ECO:0000256" key="2">
    <source>
        <dbReference type="ARBA" id="ARBA00022741"/>
    </source>
</evidence>
<comment type="catalytic activity">
    <reaction evidence="5">
        <text>(6S)-5-formyl-5,6,7,8-tetrahydrofolate + ATP = (6R)-5,10-methenyltetrahydrofolate + ADP + phosphate</text>
        <dbReference type="Rhea" id="RHEA:10488"/>
        <dbReference type="ChEBI" id="CHEBI:30616"/>
        <dbReference type="ChEBI" id="CHEBI:43474"/>
        <dbReference type="ChEBI" id="CHEBI:57455"/>
        <dbReference type="ChEBI" id="CHEBI:57457"/>
        <dbReference type="ChEBI" id="CHEBI:456216"/>
        <dbReference type="EC" id="6.3.3.2"/>
    </reaction>
</comment>
<proteinExistence type="inferred from homology"/>
<keyword evidence="3 4" id="KW-0067">ATP-binding</keyword>
<dbReference type="EC" id="6.3.3.2" evidence="5"/>
<keyword evidence="6" id="KW-0436">Ligase</keyword>
<dbReference type="InterPro" id="IPR024185">
    <property type="entry name" value="FTHF_cligase-like_sf"/>
</dbReference>
<dbReference type="EMBL" id="JAFNAA010000013">
    <property type="protein sequence ID" value="MBO1108941.1"/>
    <property type="molecule type" value="Genomic_DNA"/>
</dbReference>
<dbReference type="RefSeq" id="WP_207542292.1">
    <property type="nucleotide sequence ID" value="NZ_JAFNAA010000013.1"/>
</dbReference>
<comment type="caution">
    <text evidence="6">The sequence shown here is derived from an EMBL/GenBank/DDBJ whole genome shotgun (WGS) entry which is preliminary data.</text>
</comment>
<keyword evidence="5" id="KW-0479">Metal-binding</keyword>
<dbReference type="GO" id="GO:0009396">
    <property type="term" value="P:folic acid-containing compound biosynthetic process"/>
    <property type="evidence" value="ECO:0007669"/>
    <property type="project" value="TreeGrafter"/>
</dbReference>
<dbReference type="SUPFAM" id="SSF100950">
    <property type="entry name" value="NagB/RpiA/CoA transferase-like"/>
    <property type="match status" value="1"/>
</dbReference>
<dbReference type="GO" id="GO:0035999">
    <property type="term" value="P:tetrahydrofolate interconversion"/>
    <property type="evidence" value="ECO:0007669"/>
    <property type="project" value="TreeGrafter"/>
</dbReference>
<keyword evidence="2 4" id="KW-0547">Nucleotide-binding</keyword>
<dbReference type="PANTHER" id="PTHR23407">
    <property type="entry name" value="ATPASE INHIBITOR/5-FORMYLTETRAHYDROFOLATE CYCLO-LIGASE"/>
    <property type="match status" value="1"/>
</dbReference>
<dbReference type="GO" id="GO:0005524">
    <property type="term" value="F:ATP binding"/>
    <property type="evidence" value="ECO:0007669"/>
    <property type="project" value="UniProtKB-KW"/>
</dbReference>
<comment type="cofactor">
    <cofactor evidence="5">
        <name>Mg(2+)</name>
        <dbReference type="ChEBI" id="CHEBI:18420"/>
    </cofactor>
</comment>
<name>A0A8I2B3K8_PLESH</name>
<evidence type="ECO:0000256" key="1">
    <source>
        <dbReference type="ARBA" id="ARBA00010638"/>
    </source>
</evidence>
<dbReference type="GO" id="GO:0030272">
    <property type="term" value="F:5-formyltetrahydrofolate cyclo-ligase activity"/>
    <property type="evidence" value="ECO:0007669"/>
    <property type="project" value="UniProtKB-EC"/>
</dbReference>
<organism evidence="6 7">
    <name type="scientific">Plesiomonas shigelloides</name>
    <name type="common">Aeromonas shigelloides</name>
    <dbReference type="NCBI Taxonomy" id="703"/>
    <lineage>
        <taxon>Bacteria</taxon>
        <taxon>Pseudomonadati</taxon>
        <taxon>Pseudomonadota</taxon>
        <taxon>Gammaproteobacteria</taxon>
        <taxon>Enterobacterales</taxon>
        <taxon>Enterobacteriaceae</taxon>
        <taxon>Plesiomonas</taxon>
    </lineage>
</organism>
<evidence type="ECO:0000313" key="7">
    <source>
        <dbReference type="Proteomes" id="UP000664658"/>
    </source>
</evidence>
<protein>
    <recommendedName>
        <fullName evidence="5">5-formyltetrahydrofolate cyclo-ligase</fullName>
        <ecNumber evidence="5">6.3.3.2</ecNumber>
    </recommendedName>
</protein>
<keyword evidence="5" id="KW-0460">Magnesium</keyword>
<dbReference type="AlphaFoldDB" id="A0A8I2B3K8"/>
<evidence type="ECO:0000256" key="3">
    <source>
        <dbReference type="ARBA" id="ARBA00022840"/>
    </source>
</evidence>